<evidence type="ECO:0000256" key="1">
    <source>
        <dbReference type="ARBA" id="ARBA00007594"/>
    </source>
</evidence>
<comment type="subunit">
    <text evidence="2">Part of the 50S ribosomal subunit.</text>
</comment>
<feature type="domain" description="Large ribosomal subunit protein uL30-like ferredoxin-like fold" evidence="6">
    <location>
        <begin position="22"/>
        <end position="72"/>
    </location>
</feature>
<comment type="similarity">
    <text evidence="1">Belongs to the universal ribosomal protein uL30 family.</text>
</comment>
<keyword evidence="3" id="KW-0689">Ribosomal protein</keyword>
<evidence type="ECO:0000256" key="4">
    <source>
        <dbReference type="ARBA" id="ARBA00023274"/>
    </source>
</evidence>
<evidence type="ECO:0000313" key="7">
    <source>
        <dbReference type="EMBL" id="BDB96000.1"/>
    </source>
</evidence>
<dbReference type="SUPFAM" id="SSF55129">
    <property type="entry name" value="Ribosomal protein L30p/L7e"/>
    <property type="match status" value="1"/>
</dbReference>
<keyword evidence="4" id="KW-0687">Ribonucleoprotein</keyword>
<dbReference type="InterPro" id="IPR005996">
    <property type="entry name" value="Ribosomal_uL30_bac-type"/>
</dbReference>
<dbReference type="InterPro" id="IPR036919">
    <property type="entry name" value="Ribo_uL30_ferredoxin-like_sf"/>
</dbReference>
<reference evidence="7" key="1">
    <citation type="submission" date="2021-10" db="EMBL/GenBank/DDBJ databases">
        <title>Genome Sequence of The Candidatus Hydrogeosomobacter endosymbioticus, an Intracellular Bacterial Symbiont of the Anaerobic Ciliate GW7.</title>
        <authorList>
            <person name="Shiohama Y."/>
            <person name="Shinzato N."/>
        </authorList>
    </citation>
    <scope>NUCLEOTIDE SEQUENCE [LARGE SCALE GENOMIC DNA]</scope>
    <source>
        <strain evidence="7">200920</strain>
    </source>
</reference>
<dbReference type="Proteomes" id="UP001320209">
    <property type="component" value="Chromosome"/>
</dbReference>
<evidence type="ECO:0000256" key="3">
    <source>
        <dbReference type="ARBA" id="ARBA00022980"/>
    </source>
</evidence>
<protein>
    <recommendedName>
        <fullName evidence="5">50S ribosomal protein L30</fullName>
    </recommendedName>
</protein>
<dbReference type="Gene3D" id="3.30.1390.20">
    <property type="entry name" value="Ribosomal protein L30, ferredoxin-like fold domain"/>
    <property type="match status" value="1"/>
</dbReference>
<evidence type="ECO:0000259" key="6">
    <source>
        <dbReference type="Pfam" id="PF00327"/>
    </source>
</evidence>
<dbReference type="InterPro" id="IPR016082">
    <property type="entry name" value="Ribosomal_uL30_ferredoxin-like"/>
</dbReference>
<keyword evidence="8" id="KW-1185">Reference proteome</keyword>
<evidence type="ECO:0000256" key="5">
    <source>
        <dbReference type="ARBA" id="ARBA00035492"/>
    </source>
</evidence>
<dbReference type="RefSeq" id="WP_236865305.1">
    <property type="nucleotide sequence ID" value="NZ_AP025225.1"/>
</dbReference>
<dbReference type="EMBL" id="AP025225">
    <property type="protein sequence ID" value="BDB96000.1"/>
    <property type="molecule type" value="Genomic_DNA"/>
</dbReference>
<evidence type="ECO:0000256" key="2">
    <source>
        <dbReference type="ARBA" id="ARBA00011838"/>
    </source>
</evidence>
<proteinExistence type="inferred from homology"/>
<dbReference type="CDD" id="cd01658">
    <property type="entry name" value="Ribosomal_L30"/>
    <property type="match status" value="1"/>
</dbReference>
<sequence length="75" mass="8015">MAGSRCCSDCGSCVMGCAGGTVRVRQVRSLIREARSTRGIIRGLGLGKIGAEKELPNIPEVIGMVRKVLHLVEVY</sequence>
<gene>
    <name evidence="7" type="ORF">HYD_1330</name>
</gene>
<evidence type="ECO:0000313" key="8">
    <source>
        <dbReference type="Proteomes" id="UP001320209"/>
    </source>
</evidence>
<organism evidence="7 8">
    <name type="scientific">Candidatus Hydrogenosomobacter endosymbioticus</name>
    <dbReference type="NCBI Taxonomy" id="2558174"/>
    <lineage>
        <taxon>Bacteria</taxon>
        <taxon>Pseudomonadati</taxon>
        <taxon>Pseudomonadota</taxon>
        <taxon>Alphaproteobacteria</taxon>
        <taxon>Holosporales</taxon>
        <taxon>Holosporaceae</taxon>
        <taxon>Candidatus Hydrogenosomobacter</taxon>
    </lineage>
</organism>
<dbReference type="NCBIfam" id="TIGR01308">
    <property type="entry name" value="rpmD_bact"/>
    <property type="match status" value="1"/>
</dbReference>
<name>A0ABN6L784_9PROT</name>
<accession>A0ABN6L784</accession>
<dbReference type="Pfam" id="PF00327">
    <property type="entry name" value="Ribosomal_L30"/>
    <property type="match status" value="1"/>
</dbReference>